<feature type="compositionally biased region" description="Polar residues" evidence="1">
    <location>
        <begin position="157"/>
        <end position="167"/>
    </location>
</feature>
<evidence type="ECO:0000256" key="1">
    <source>
        <dbReference type="SAM" id="MobiDB-lite"/>
    </source>
</evidence>
<dbReference type="RefSeq" id="WP_012802867.1">
    <property type="nucleotide sequence ID" value="NC_013170.1"/>
</dbReference>
<dbReference type="KEGG" id="ccu:Ccur_04560"/>
<name>C7MMN9_CRYCD</name>
<organism evidence="2 3">
    <name type="scientific">Cryptobacterium curtum (strain ATCC 700683 / DSM 15641 / CCUG 43107 / 12-3)</name>
    <dbReference type="NCBI Taxonomy" id="469378"/>
    <lineage>
        <taxon>Bacteria</taxon>
        <taxon>Bacillati</taxon>
        <taxon>Actinomycetota</taxon>
        <taxon>Coriobacteriia</taxon>
        <taxon>Eggerthellales</taxon>
        <taxon>Eggerthellaceae</taxon>
        <taxon>Cryptobacterium</taxon>
    </lineage>
</organism>
<keyword evidence="3" id="KW-1185">Reference proteome</keyword>
<dbReference type="OrthoDB" id="5245103at2"/>
<protein>
    <submittedName>
        <fullName evidence="2">Uncharacterized protein</fullName>
    </submittedName>
</protein>
<dbReference type="EMBL" id="CP001682">
    <property type="protein sequence ID" value="ACU94179.1"/>
    <property type="molecule type" value="Genomic_DNA"/>
</dbReference>
<evidence type="ECO:0000313" key="3">
    <source>
        <dbReference type="Proteomes" id="UP000000954"/>
    </source>
</evidence>
<gene>
    <name evidence="2" type="ordered locus">Ccur_04560</name>
</gene>
<reference evidence="2 3" key="1">
    <citation type="journal article" date="2009" name="Stand. Genomic Sci.">
        <title>Complete genome sequence of Cryptobacterium curtum type strain (12-3).</title>
        <authorList>
            <person name="Mavrommatis K."/>
            <person name="Pukall R."/>
            <person name="Rohde C."/>
            <person name="Chen F."/>
            <person name="Sims D."/>
            <person name="Brettin T."/>
            <person name="Kuske C."/>
            <person name="Detter J.C."/>
            <person name="Han C."/>
            <person name="Lapidus A."/>
            <person name="Copeland A."/>
            <person name="Glavina Del Rio T."/>
            <person name="Nolan M."/>
            <person name="Lucas S."/>
            <person name="Tice H."/>
            <person name="Cheng J.F."/>
            <person name="Bruce D."/>
            <person name="Goodwin L."/>
            <person name="Pitluck S."/>
            <person name="Ovchinnikova G."/>
            <person name="Pati A."/>
            <person name="Ivanova N."/>
            <person name="Chen A."/>
            <person name="Palaniappan K."/>
            <person name="Chain P."/>
            <person name="D'haeseleer P."/>
            <person name="Goker M."/>
            <person name="Bristow J."/>
            <person name="Eisen J.A."/>
            <person name="Markowitz V."/>
            <person name="Hugenholtz P."/>
            <person name="Rohde M."/>
            <person name="Klenk H.P."/>
            <person name="Kyrpides N.C."/>
        </authorList>
    </citation>
    <scope>NUCLEOTIDE SEQUENCE [LARGE SCALE GENOMIC DNA]</scope>
    <source>
        <strain evidence="3">ATCC 700683 / DSM 15641 / 12-3</strain>
    </source>
</reference>
<dbReference type="HOGENOM" id="CLU_1591777_0_0_11"/>
<dbReference type="Proteomes" id="UP000000954">
    <property type="component" value="Chromosome"/>
</dbReference>
<proteinExistence type="predicted"/>
<feature type="region of interest" description="Disordered" evidence="1">
    <location>
        <begin position="121"/>
        <end position="167"/>
    </location>
</feature>
<dbReference type="AlphaFoldDB" id="C7MMN9"/>
<accession>C7MMN9</accession>
<evidence type="ECO:0000313" key="2">
    <source>
        <dbReference type="EMBL" id="ACU94179.1"/>
    </source>
</evidence>
<sequence length="167" mass="18484">METLTDSQKQIATVLIDWVAARREEGAESLLIDEGELAHELGASSWKRSYLDDLNILCAYCDRMGYPTISLLVVVPGLNRPERALFAHAFKTTLPAAEATKRWNDELKKIAKTKKTTWAEFKNNVAPAEEEPAKRKRSTTAKGNKAGKATDKKGTPLSKNPLNSSRA</sequence>